<organism evidence="2 3">
    <name type="scientific">Alkaliphilus oremlandii (strain OhILAs)</name>
    <name type="common">Clostridium oremlandii (strain OhILAs)</name>
    <dbReference type="NCBI Taxonomy" id="350688"/>
    <lineage>
        <taxon>Bacteria</taxon>
        <taxon>Bacillati</taxon>
        <taxon>Bacillota</taxon>
        <taxon>Clostridia</taxon>
        <taxon>Peptostreptococcales</taxon>
        <taxon>Natronincolaceae</taxon>
        <taxon>Alkaliphilus</taxon>
    </lineage>
</organism>
<protein>
    <submittedName>
        <fullName evidence="2">GCN5-related N-acetyltransferase</fullName>
    </submittedName>
</protein>
<dbReference type="RefSeq" id="WP_012160683.1">
    <property type="nucleotide sequence ID" value="NC_009922.1"/>
</dbReference>
<keyword evidence="3" id="KW-1185">Reference proteome</keyword>
<dbReference type="HOGENOM" id="CLU_096795_0_1_9"/>
<keyword evidence="2" id="KW-0808">Transferase</keyword>
<reference evidence="3" key="1">
    <citation type="submission" date="2007-10" db="EMBL/GenBank/DDBJ databases">
        <title>Complete genome of Alkaliphilus oremlandii OhILAs.</title>
        <authorList>
            <person name="Copeland A."/>
            <person name="Lucas S."/>
            <person name="Lapidus A."/>
            <person name="Barry K."/>
            <person name="Detter J.C."/>
            <person name="Glavina del Rio T."/>
            <person name="Hammon N."/>
            <person name="Israni S."/>
            <person name="Dalin E."/>
            <person name="Tice H."/>
            <person name="Pitluck S."/>
            <person name="Chain P."/>
            <person name="Malfatti S."/>
            <person name="Shin M."/>
            <person name="Vergez L."/>
            <person name="Schmutz J."/>
            <person name="Larimer F."/>
            <person name="Land M."/>
            <person name="Hauser L."/>
            <person name="Kyrpides N."/>
            <person name="Mikhailova N."/>
            <person name="Stolz J.F."/>
            <person name="Dawson A."/>
            <person name="Fisher E."/>
            <person name="Crable B."/>
            <person name="Perera E."/>
            <person name="Lisak J."/>
            <person name="Ranganathan M."/>
            <person name="Basu P."/>
            <person name="Richardson P."/>
        </authorList>
    </citation>
    <scope>NUCLEOTIDE SEQUENCE [LARGE SCALE GENOMIC DNA]</scope>
    <source>
        <strain evidence="3">OhILAs</strain>
    </source>
</reference>
<evidence type="ECO:0000313" key="2">
    <source>
        <dbReference type="EMBL" id="ABW20376.1"/>
    </source>
</evidence>
<dbReference type="EMBL" id="CP000853">
    <property type="protein sequence ID" value="ABW20376.1"/>
    <property type="molecule type" value="Genomic_DNA"/>
</dbReference>
<dbReference type="Pfam" id="PF00583">
    <property type="entry name" value="Acetyltransf_1"/>
    <property type="match status" value="1"/>
</dbReference>
<feature type="domain" description="N-acetyltransferase" evidence="1">
    <location>
        <begin position="1"/>
        <end position="151"/>
    </location>
</feature>
<sequence>MIEKLDLKDVQTVKYIIELQKISYKIEAEIIGFDDIPPLKDTIERLQGCDEIFYGYKIGDSLAGIISYKVIEDALDIHRIAIHPSFFRKGIANKMINFVEELESNVKKVIVCTGKENLPAVNLYLKNGYKKKKDIQIRSDVYITEFEKIRI</sequence>
<dbReference type="SUPFAM" id="SSF55729">
    <property type="entry name" value="Acyl-CoA N-acyltransferases (Nat)"/>
    <property type="match status" value="1"/>
</dbReference>
<proteinExistence type="predicted"/>
<dbReference type="KEGG" id="aoe:Clos_2847"/>
<dbReference type="Gene3D" id="3.40.630.30">
    <property type="match status" value="1"/>
</dbReference>
<dbReference type="AlphaFoldDB" id="A8MKP4"/>
<dbReference type="GO" id="GO:0016747">
    <property type="term" value="F:acyltransferase activity, transferring groups other than amino-acyl groups"/>
    <property type="evidence" value="ECO:0007669"/>
    <property type="project" value="InterPro"/>
</dbReference>
<name>A8MKP4_ALKOO</name>
<dbReference type="PROSITE" id="PS51186">
    <property type="entry name" value="GNAT"/>
    <property type="match status" value="1"/>
</dbReference>
<dbReference type="InterPro" id="IPR000182">
    <property type="entry name" value="GNAT_dom"/>
</dbReference>
<evidence type="ECO:0000313" key="3">
    <source>
        <dbReference type="Proteomes" id="UP000000269"/>
    </source>
</evidence>
<gene>
    <name evidence="2" type="ordered locus">Clos_2847</name>
</gene>
<dbReference type="InterPro" id="IPR016181">
    <property type="entry name" value="Acyl_CoA_acyltransferase"/>
</dbReference>
<dbReference type="CDD" id="cd04301">
    <property type="entry name" value="NAT_SF"/>
    <property type="match status" value="1"/>
</dbReference>
<dbReference type="Proteomes" id="UP000000269">
    <property type="component" value="Chromosome"/>
</dbReference>
<evidence type="ECO:0000259" key="1">
    <source>
        <dbReference type="PROSITE" id="PS51186"/>
    </source>
</evidence>
<accession>A8MKP4</accession>
<dbReference type="OrthoDB" id="357176at2"/>
<dbReference type="eggNOG" id="COG0456">
    <property type="taxonomic scope" value="Bacteria"/>
</dbReference>
<dbReference type="STRING" id="350688.Clos_2847"/>